<proteinExistence type="predicted"/>
<evidence type="ECO:0000313" key="2">
    <source>
        <dbReference type="Proteomes" id="UP000002215"/>
    </source>
</evidence>
<protein>
    <submittedName>
        <fullName evidence="1">Uncharacterized protein</fullName>
    </submittedName>
</protein>
<name>A0A979G9I8_CHIPD</name>
<dbReference type="EMBL" id="CP001699">
    <property type="protein sequence ID" value="ACU63429.1"/>
    <property type="molecule type" value="Genomic_DNA"/>
</dbReference>
<dbReference type="AlphaFoldDB" id="A0A979G9I8"/>
<dbReference type="Proteomes" id="UP000002215">
    <property type="component" value="Chromosome"/>
</dbReference>
<dbReference type="OrthoDB" id="674569at2"/>
<evidence type="ECO:0000313" key="1">
    <source>
        <dbReference type="EMBL" id="ACU63429.1"/>
    </source>
</evidence>
<dbReference type="KEGG" id="cpi:Cpin_6015"/>
<accession>A0A979G9I8</accession>
<dbReference type="RefSeq" id="WP_012793594.1">
    <property type="nucleotide sequence ID" value="NC_013132.1"/>
</dbReference>
<organism evidence="1 2">
    <name type="scientific">Chitinophaga pinensis (strain ATCC 43595 / DSM 2588 / LMG 13176 / NBRC 15968 / NCIMB 11800 / UQM 2034)</name>
    <dbReference type="NCBI Taxonomy" id="485918"/>
    <lineage>
        <taxon>Bacteria</taxon>
        <taxon>Pseudomonadati</taxon>
        <taxon>Bacteroidota</taxon>
        <taxon>Chitinophagia</taxon>
        <taxon>Chitinophagales</taxon>
        <taxon>Chitinophagaceae</taxon>
        <taxon>Chitinophaga</taxon>
    </lineage>
</organism>
<reference evidence="1 2" key="2">
    <citation type="journal article" date="2010" name="Stand. Genomic Sci.">
        <title>Complete genome sequence of Chitinophaga pinensis type strain (UQM 2034).</title>
        <authorList>
            <person name="Glavina Del Rio T."/>
            <person name="Abt B."/>
            <person name="Spring S."/>
            <person name="Lapidus A."/>
            <person name="Nolan M."/>
            <person name="Tice H."/>
            <person name="Copeland A."/>
            <person name="Cheng J.F."/>
            <person name="Chen F."/>
            <person name="Bruce D."/>
            <person name="Goodwin L."/>
            <person name="Pitluck S."/>
            <person name="Ivanova N."/>
            <person name="Mavromatis K."/>
            <person name="Mikhailova N."/>
            <person name="Pati A."/>
            <person name="Chen A."/>
            <person name="Palaniappan K."/>
            <person name="Land M."/>
            <person name="Hauser L."/>
            <person name="Chang Y.J."/>
            <person name="Jeffries C.D."/>
            <person name="Chain P."/>
            <person name="Saunders E."/>
            <person name="Detter J.C."/>
            <person name="Brettin T."/>
            <person name="Rohde M."/>
            <person name="Goker M."/>
            <person name="Bristow J."/>
            <person name="Eisen J.A."/>
            <person name="Markowitz V."/>
            <person name="Hugenholtz P."/>
            <person name="Kyrpides N.C."/>
            <person name="Klenk H.P."/>
            <person name="Lucas S."/>
        </authorList>
    </citation>
    <scope>NUCLEOTIDE SEQUENCE [LARGE SCALE GENOMIC DNA]</scope>
    <source>
        <strain evidence="2">ATCC 43595 / DSM 2588 / LMG 13176 / NBRC 15968 / NCIMB 11800 / UQM 2034</strain>
    </source>
</reference>
<gene>
    <name evidence="1" type="ordered locus">Cpin_6015</name>
</gene>
<sequence>MLSHTENLLNTFDETAHLFANSIYTEFIFSIKDVDRLKNENTFQLWTRKYTGKLKQLLEGQAMEYISTNRDLATIDWFHKKLVNMIRLHLQEFSYRAQYVS</sequence>
<reference evidence="2" key="1">
    <citation type="submission" date="2009-08" db="EMBL/GenBank/DDBJ databases">
        <title>The complete genome of Chitinophaga pinensis DSM 2588.</title>
        <authorList>
            <consortium name="US DOE Joint Genome Institute (JGI-PGF)"/>
            <person name="Lucas S."/>
            <person name="Copeland A."/>
            <person name="Lapidus A."/>
            <person name="Glavina del Rio T."/>
            <person name="Dalin E."/>
            <person name="Tice H."/>
            <person name="Bruce D."/>
            <person name="Goodwin L."/>
            <person name="Pitluck S."/>
            <person name="Kyrpides N."/>
            <person name="Mavromatis K."/>
            <person name="Ivanova N."/>
            <person name="Mikhailova N."/>
            <person name="Sims D."/>
            <person name="Meinche L."/>
            <person name="Brettin T."/>
            <person name="Detter J.C."/>
            <person name="Han C."/>
            <person name="Larimer F."/>
            <person name="Land M."/>
            <person name="Hauser L."/>
            <person name="Markowitz V."/>
            <person name="Cheng J.-F."/>
            <person name="Hugenholtz P."/>
            <person name="Woyke T."/>
            <person name="Wu D."/>
            <person name="Spring S."/>
            <person name="Klenk H.-P."/>
            <person name="Eisen J.A."/>
        </authorList>
    </citation>
    <scope>NUCLEOTIDE SEQUENCE [LARGE SCALE GENOMIC DNA]</scope>
    <source>
        <strain evidence="2">ATCC 43595 / DSM 2588 / LMG 13176 / NBRC 15968 / NCIMB 11800 / UQM 2034</strain>
    </source>
</reference>